<dbReference type="OrthoDB" id="8658at2157"/>
<dbReference type="SUPFAM" id="SSF52540">
    <property type="entry name" value="P-loop containing nucleoside triphosphate hydrolases"/>
    <property type="match status" value="1"/>
</dbReference>
<sequence>MWTEKYRVNRIDSFFGNEKERLAVIEWLAKWIRGTKPLLLVGSPGTGKTSFIKSLAIHFDYDLIELNASDLRNKINLENIINPILSNSSLFGKKTLLFLDEVDGISTRDDFGGSSFLGTILKNSEIPIIMASNSKSTKIKEIVKNSKVITFSPLSTYASYLLIQHVLNEEEQILDENTKLDLIKQSKGDARSILNGLQIILEGNLTVTSRTGQELPIEECINSFFSLNDPVEIKKILSNSAVRYSTPKFGYSQEERGKDLLGALYTSIISNQKFLSSSELADLLHHLSEVDLFVNKIYENRNWRLLRYANDVLVSKLFRFSRFPSIRYNQYSIPFPLIGSIFMRGQALSRVRSEMARTFHTGESKIGLFYYSYFIHILKNAGNFSLVFNNPDNLKLNEIIEKEKSR</sequence>
<keyword evidence="1" id="KW-0235">DNA replication</keyword>
<dbReference type="Proteomes" id="UP000294299">
    <property type="component" value="Chromosome NFRAN"/>
</dbReference>
<dbReference type="Pfam" id="PF00004">
    <property type="entry name" value="AAA"/>
    <property type="match status" value="1"/>
</dbReference>
<dbReference type="GO" id="GO:0016887">
    <property type="term" value="F:ATP hydrolysis activity"/>
    <property type="evidence" value="ECO:0007669"/>
    <property type="project" value="InterPro"/>
</dbReference>
<dbReference type="KEGG" id="nfn:NFRAN_2742"/>
<dbReference type="InterPro" id="IPR003593">
    <property type="entry name" value="AAA+_ATPase"/>
</dbReference>
<dbReference type="RefSeq" id="WP_134485092.1">
    <property type="nucleotide sequence ID" value="NZ_LR216287.1"/>
</dbReference>
<keyword evidence="4" id="KW-1185">Reference proteome</keyword>
<proteinExistence type="predicted"/>
<organism evidence="3 4">
    <name type="scientific">Candidatus Nitrosocosmicus franklandianus</name>
    <dbReference type="NCBI Taxonomy" id="1798806"/>
    <lineage>
        <taxon>Archaea</taxon>
        <taxon>Nitrososphaerota</taxon>
        <taxon>Nitrososphaeria</taxon>
        <taxon>Nitrososphaerales</taxon>
        <taxon>Nitrososphaeraceae</taxon>
        <taxon>Candidatus Nitrosocosmicus</taxon>
    </lineage>
</organism>
<dbReference type="InterPro" id="IPR027417">
    <property type="entry name" value="P-loop_NTPase"/>
</dbReference>
<evidence type="ECO:0000259" key="2">
    <source>
        <dbReference type="SMART" id="SM00382"/>
    </source>
</evidence>
<dbReference type="Gene3D" id="3.40.50.300">
    <property type="entry name" value="P-loop containing nucleotide triphosphate hydrolases"/>
    <property type="match status" value="1"/>
</dbReference>
<dbReference type="AlphaFoldDB" id="A0A484IHD7"/>
<dbReference type="EMBL" id="LR216287">
    <property type="protein sequence ID" value="VFJ15065.1"/>
    <property type="molecule type" value="Genomic_DNA"/>
</dbReference>
<reference evidence="3 4" key="1">
    <citation type="submission" date="2019-02" db="EMBL/GenBank/DDBJ databases">
        <authorList>
            <person name="Lehtovirta-Morley E L."/>
        </authorList>
    </citation>
    <scope>NUCLEOTIDE SEQUENCE [LARGE SCALE GENOMIC DNA]</scope>
    <source>
        <strain evidence="3">NFRAN1</strain>
    </source>
</reference>
<dbReference type="GeneID" id="39421885"/>
<evidence type="ECO:0000256" key="1">
    <source>
        <dbReference type="ARBA" id="ARBA00022705"/>
    </source>
</evidence>
<accession>A0A484IHD7</accession>
<evidence type="ECO:0000313" key="4">
    <source>
        <dbReference type="Proteomes" id="UP000294299"/>
    </source>
</evidence>
<dbReference type="SMART" id="SM00382">
    <property type="entry name" value="AAA"/>
    <property type="match status" value="1"/>
</dbReference>
<feature type="domain" description="AAA+ ATPase" evidence="2">
    <location>
        <begin position="34"/>
        <end position="154"/>
    </location>
</feature>
<dbReference type="GO" id="GO:0006260">
    <property type="term" value="P:DNA replication"/>
    <property type="evidence" value="ECO:0007669"/>
    <property type="project" value="UniProtKB-KW"/>
</dbReference>
<protein>
    <submittedName>
        <fullName evidence="3">Replication factor C large subunit</fullName>
    </submittedName>
</protein>
<gene>
    <name evidence="3" type="ORF">NFRAN_2742</name>
</gene>
<evidence type="ECO:0000313" key="3">
    <source>
        <dbReference type="EMBL" id="VFJ15065.1"/>
    </source>
</evidence>
<dbReference type="CDD" id="cd00009">
    <property type="entry name" value="AAA"/>
    <property type="match status" value="1"/>
</dbReference>
<dbReference type="InterPro" id="IPR003959">
    <property type="entry name" value="ATPase_AAA_core"/>
</dbReference>
<dbReference type="GO" id="GO:0005524">
    <property type="term" value="F:ATP binding"/>
    <property type="evidence" value="ECO:0007669"/>
    <property type="project" value="InterPro"/>
</dbReference>
<name>A0A484IHD7_9ARCH</name>
<dbReference type="PANTHER" id="PTHR23389">
    <property type="entry name" value="CHROMOSOME TRANSMISSION FIDELITY FACTOR 18"/>
    <property type="match status" value="1"/>
</dbReference>
<dbReference type="PANTHER" id="PTHR23389:SF6">
    <property type="entry name" value="REPLICATION FACTOR C SUBUNIT 1"/>
    <property type="match status" value="1"/>
</dbReference>